<reference evidence="1 2" key="1">
    <citation type="submission" date="2023-02" db="EMBL/GenBank/DDBJ databases">
        <title>LHISI_Scaffold_Assembly.</title>
        <authorList>
            <person name="Stuart O.P."/>
            <person name="Cleave R."/>
            <person name="Magrath M.J.L."/>
            <person name="Mikheyev A.S."/>
        </authorList>
    </citation>
    <scope>NUCLEOTIDE SEQUENCE [LARGE SCALE GENOMIC DNA]</scope>
    <source>
        <strain evidence="1">Daus_M_001</strain>
        <tissue evidence="1">Leg muscle</tissue>
    </source>
</reference>
<proteinExistence type="predicted"/>
<keyword evidence="2" id="KW-1185">Reference proteome</keyword>
<sequence>MRDGKFHKWVRLFKEGQENAHDEPRSLHDGDRKPGLQEVVRSMLTQEHKTKRLASALIFLMCYHK</sequence>
<organism evidence="1 2">
    <name type="scientific">Dryococelus australis</name>
    <dbReference type="NCBI Taxonomy" id="614101"/>
    <lineage>
        <taxon>Eukaryota</taxon>
        <taxon>Metazoa</taxon>
        <taxon>Ecdysozoa</taxon>
        <taxon>Arthropoda</taxon>
        <taxon>Hexapoda</taxon>
        <taxon>Insecta</taxon>
        <taxon>Pterygota</taxon>
        <taxon>Neoptera</taxon>
        <taxon>Polyneoptera</taxon>
        <taxon>Phasmatodea</taxon>
        <taxon>Verophasmatodea</taxon>
        <taxon>Anareolatae</taxon>
        <taxon>Phasmatidae</taxon>
        <taxon>Eurycanthinae</taxon>
        <taxon>Dryococelus</taxon>
    </lineage>
</organism>
<comment type="caution">
    <text evidence="1">The sequence shown here is derived from an EMBL/GenBank/DDBJ whole genome shotgun (WGS) entry which is preliminary data.</text>
</comment>
<dbReference type="Proteomes" id="UP001159363">
    <property type="component" value="Chromosome 15"/>
</dbReference>
<protein>
    <submittedName>
        <fullName evidence="1">Uncharacterized protein</fullName>
    </submittedName>
</protein>
<accession>A0ABQ9G2C7</accession>
<gene>
    <name evidence="1" type="ORF">PR048_032490</name>
</gene>
<evidence type="ECO:0000313" key="1">
    <source>
        <dbReference type="EMBL" id="KAJ8866630.1"/>
    </source>
</evidence>
<name>A0ABQ9G2C7_9NEOP</name>
<dbReference type="EMBL" id="JARBHB010000016">
    <property type="protein sequence ID" value="KAJ8866630.1"/>
    <property type="molecule type" value="Genomic_DNA"/>
</dbReference>
<evidence type="ECO:0000313" key="2">
    <source>
        <dbReference type="Proteomes" id="UP001159363"/>
    </source>
</evidence>